<protein>
    <submittedName>
        <fullName evidence="9">Renin (Angiotensinogenase)</fullName>
    </submittedName>
</protein>
<dbReference type="CDD" id="cd05471">
    <property type="entry name" value="pepsin_like"/>
    <property type="match status" value="1"/>
</dbReference>
<evidence type="ECO:0000256" key="4">
    <source>
        <dbReference type="ARBA" id="ARBA00022801"/>
    </source>
</evidence>
<feature type="domain" description="Peptidase A1" evidence="6">
    <location>
        <begin position="325"/>
        <end position="361"/>
    </location>
</feature>
<keyword evidence="4" id="KW-0378">Hydrolase</keyword>
<keyword evidence="10" id="KW-1185">Reference proteome</keyword>
<evidence type="ECO:0000313" key="10">
    <source>
        <dbReference type="Proteomes" id="UP001152797"/>
    </source>
</evidence>
<dbReference type="Proteomes" id="UP001152797">
    <property type="component" value="Unassembled WGS sequence"/>
</dbReference>
<evidence type="ECO:0000313" key="8">
    <source>
        <dbReference type="EMBL" id="CAL1132887.1"/>
    </source>
</evidence>
<proteinExistence type="inferred from homology"/>
<dbReference type="EMBL" id="CAMXCT030000491">
    <property type="protein sequence ID" value="CAL4766824.1"/>
    <property type="molecule type" value="Genomic_DNA"/>
</dbReference>
<dbReference type="SUPFAM" id="SSF50630">
    <property type="entry name" value="Acid proteases"/>
    <property type="match status" value="1"/>
</dbReference>
<dbReference type="GO" id="GO:0004190">
    <property type="term" value="F:aspartic-type endopeptidase activity"/>
    <property type="evidence" value="ECO:0007669"/>
    <property type="project" value="UniProtKB-KW"/>
</dbReference>
<evidence type="ECO:0000256" key="3">
    <source>
        <dbReference type="ARBA" id="ARBA00022750"/>
    </source>
</evidence>
<dbReference type="OrthoDB" id="771136at2759"/>
<dbReference type="GO" id="GO:0006508">
    <property type="term" value="P:proteolysis"/>
    <property type="evidence" value="ECO:0007669"/>
    <property type="project" value="UniProtKB-KW"/>
</dbReference>
<organism evidence="7">
    <name type="scientific">Cladocopium goreaui</name>
    <dbReference type="NCBI Taxonomy" id="2562237"/>
    <lineage>
        <taxon>Eukaryota</taxon>
        <taxon>Sar</taxon>
        <taxon>Alveolata</taxon>
        <taxon>Dinophyceae</taxon>
        <taxon>Suessiales</taxon>
        <taxon>Symbiodiniaceae</taxon>
        <taxon>Cladocopium</taxon>
    </lineage>
</organism>
<accession>A0A9P1BUJ8</accession>
<dbReference type="PANTHER" id="PTHR47966">
    <property type="entry name" value="BETA-SITE APP-CLEAVING ENZYME, ISOFORM A-RELATED"/>
    <property type="match status" value="1"/>
</dbReference>
<dbReference type="InterPro" id="IPR021109">
    <property type="entry name" value="Peptidase_aspartic_dom_sf"/>
</dbReference>
<sequence length="391" mass="42899">MTAAFLFLTAAALTVAGARAASTVTVPLQRRQRWMEADRWGRRQSTTEYFGHLSLPDDEAGAWRTWRTVGVSFDTGSGNVVLPCAPREGPRLRYDACSVSGSESPEPPLTLTFGTGEVNGSYADAPICVASLCAKLRWVAGWQLSEEPFGQAPFEGVLGLALPALAEGGNFSFFDELANWQQGSDGGWGAKVVVVFTQKAKLELATEYAGLSYWRNVIGPACLAMYFGESKEVNTEVSRRLEQNVFAIYFPQDPWEDAELLLGGIDERRMETKLTWVPVSRPGFWQVAVRDLTLDGEDMNLCGSQGEESDLLLDLDASDALQLMAVDVPAPHGPVMLLGDLFLRKYYTVYDRQRLQIGFALARHGAKKYCEAVQGQKVGYLLPMLGDECGV</sequence>
<name>A0A9P1BUJ8_9DINO</name>
<reference evidence="7" key="1">
    <citation type="submission" date="2022-10" db="EMBL/GenBank/DDBJ databases">
        <authorList>
            <person name="Chen Y."/>
            <person name="Dougan E. K."/>
            <person name="Chan C."/>
            <person name="Rhodes N."/>
            <person name="Thang M."/>
        </authorList>
    </citation>
    <scope>NUCLEOTIDE SEQUENCE</scope>
</reference>
<evidence type="ECO:0000313" key="7">
    <source>
        <dbReference type="EMBL" id="CAI3979512.1"/>
    </source>
</evidence>
<gene>
    <name evidence="7" type="ORF">C1SCF055_LOCUS7455</name>
</gene>
<feature type="domain" description="Peptidase A1" evidence="6">
    <location>
        <begin position="68"/>
        <end position="179"/>
    </location>
</feature>
<comment type="caution">
    <text evidence="7">The sequence shown here is derived from an EMBL/GenBank/DDBJ whole genome shotgun (WGS) entry which is preliminary data.</text>
</comment>
<dbReference type="Gene3D" id="2.40.70.10">
    <property type="entry name" value="Acid Proteases"/>
    <property type="match status" value="3"/>
</dbReference>
<comment type="similarity">
    <text evidence="1">Belongs to the peptidase A1 family.</text>
</comment>
<keyword evidence="3" id="KW-0064">Aspartyl protease</keyword>
<reference evidence="8" key="2">
    <citation type="submission" date="2024-04" db="EMBL/GenBank/DDBJ databases">
        <authorList>
            <person name="Chen Y."/>
            <person name="Shah S."/>
            <person name="Dougan E. K."/>
            <person name="Thang M."/>
            <person name="Chan C."/>
        </authorList>
    </citation>
    <scope>NUCLEOTIDE SEQUENCE [LARGE SCALE GENOMIC DNA]</scope>
</reference>
<dbReference type="InterPro" id="IPR034164">
    <property type="entry name" value="Pepsin-like_dom"/>
</dbReference>
<keyword evidence="2" id="KW-0645">Protease</keyword>
<keyword evidence="5" id="KW-0732">Signal</keyword>
<evidence type="ECO:0000313" key="9">
    <source>
        <dbReference type="EMBL" id="CAL4766824.1"/>
    </source>
</evidence>
<feature type="signal peptide" evidence="5">
    <location>
        <begin position="1"/>
        <end position="20"/>
    </location>
</feature>
<evidence type="ECO:0000256" key="2">
    <source>
        <dbReference type="ARBA" id="ARBA00022670"/>
    </source>
</evidence>
<dbReference type="AlphaFoldDB" id="A0A9P1BUJ8"/>
<evidence type="ECO:0000256" key="1">
    <source>
        <dbReference type="ARBA" id="ARBA00007447"/>
    </source>
</evidence>
<evidence type="ECO:0000256" key="5">
    <source>
        <dbReference type="SAM" id="SignalP"/>
    </source>
</evidence>
<dbReference type="EMBL" id="CAMXCT010000491">
    <property type="protein sequence ID" value="CAI3979512.1"/>
    <property type="molecule type" value="Genomic_DNA"/>
</dbReference>
<dbReference type="InterPro" id="IPR033121">
    <property type="entry name" value="PEPTIDASE_A1"/>
</dbReference>
<dbReference type="EMBL" id="CAMXCT020000491">
    <property type="protein sequence ID" value="CAL1132887.1"/>
    <property type="molecule type" value="Genomic_DNA"/>
</dbReference>
<dbReference type="InterPro" id="IPR001461">
    <property type="entry name" value="Aspartic_peptidase_A1"/>
</dbReference>
<evidence type="ECO:0000259" key="6">
    <source>
        <dbReference type="Pfam" id="PF00026"/>
    </source>
</evidence>
<feature type="domain" description="Peptidase A1" evidence="6">
    <location>
        <begin position="240"/>
        <end position="301"/>
    </location>
</feature>
<dbReference type="PANTHER" id="PTHR47966:SF51">
    <property type="entry name" value="BETA-SITE APP-CLEAVING ENZYME, ISOFORM A-RELATED"/>
    <property type="match status" value="1"/>
</dbReference>
<feature type="chain" id="PRO_5043269829" evidence="5">
    <location>
        <begin position="21"/>
        <end position="391"/>
    </location>
</feature>
<dbReference type="Pfam" id="PF00026">
    <property type="entry name" value="Asp"/>
    <property type="match status" value="3"/>
</dbReference>